<name>A0A975EYP3_9SPIR</name>
<dbReference type="Proteomes" id="UP000671995">
    <property type="component" value="Chromosome"/>
</dbReference>
<dbReference type="Pfam" id="PF00582">
    <property type="entry name" value="Usp"/>
    <property type="match status" value="1"/>
</dbReference>
<proteinExistence type="inferred from homology"/>
<dbReference type="PANTHER" id="PTHR46268:SF6">
    <property type="entry name" value="UNIVERSAL STRESS PROTEIN UP12"/>
    <property type="match status" value="1"/>
</dbReference>
<dbReference type="AlphaFoldDB" id="A0A975EYP3"/>
<dbReference type="Gene3D" id="3.40.50.620">
    <property type="entry name" value="HUPs"/>
    <property type="match status" value="1"/>
</dbReference>
<dbReference type="CDD" id="cd00293">
    <property type="entry name" value="USP-like"/>
    <property type="match status" value="1"/>
</dbReference>
<sequence>MLKPLLKNVLVAVNGSEASMHASMYGILLAKQLHVNLKAVFVVDTATLKQLTMTKLFVADESESYETNLVADGEHYLQYIIDLAKQKGVQVETELRKGAVWSEIIACADEFYADLILIGGREINAYDSMRRNVVSASRGEIISGAHCSVMVVRKPGLEQIFKQA</sequence>
<evidence type="ECO:0000256" key="1">
    <source>
        <dbReference type="ARBA" id="ARBA00008791"/>
    </source>
</evidence>
<protein>
    <submittedName>
        <fullName evidence="3">Universal stress protein</fullName>
    </submittedName>
</protein>
<comment type="similarity">
    <text evidence="1">Belongs to the universal stress protein A family.</text>
</comment>
<dbReference type="InterPro" id="IPR006016">
    <property type="entry name" value="UspA"/>
</dbReference>
<dbReference type="PANTHER" id="PTHR46268">
    <property type="entry name" value="STRESS RESPONSE PROTEIN NHAX"/>
    <property type="match status" value="1"/>
</dbReference>
<reference evidence="3" key="2">
    <citation type="journal article" date="2021" name="Microbiol. Resour. Announc.">
        <title>Complete Genome Sequences of Three Human Oral Treponema parvum Isolates.</title>
        <authorList>
            <person name="Zeng H."/>
            <person name="Watt R.M."/>
        </authorList>
    </citation>
    <scope>NUCLEOTIDE SEQUENCE</scope>
    <source>
        <strain evidence="3">ATCC 700773</strain>
    </source>
</reference>
<gene>
    <name evidence="3" type="ORF">HRI96_03590</name>
</gene>
<dbReference type="SUPFAM" id="SSF52402">
    <property type="entry name" value="Adenine nucleotide alpha hydrolases-like"/>
    <property type="match status" value="1"/>
</dbReference>
<organism evidence="3 4">
    <name type="scientific">Treponema parvum</name>
    <dbReference type="NCBI Taxonomy" id="138851"/>
    <lineage>
        <taxon>Bacteria</taxon>
        <taxon>Pseudomonadati</taxon>
        <taxon>Spirochaetota</taxon>
        <taxon>Spirochaetia</taxon>
        <taxon>Spirochaetales</taxon>
        <taxon>Treponemataceae</taxon>
        <taxon>Treponema</taxon>
    </lineage>
</organism>
<dbReference type="RefSeq" id="WP_210118155.1">
    <property type="nucleotide sequence ID" value="NZ_CP054257.1"/>
</dbReference>
<evidence type="ECO:0000259" key="2">
    <source>
        <dbReference type="Pfam" id="PF00582"/>
    </source>
</evidence>
<feature type="domain" description="UspA" evidence="2">
    <location>
        <begin position="7"/>
        <end position="153"/>
    </location>
</feature>
<accession>A0A975EYP3</accession>
<reference evidence="3" key="1">
    <citation type="submission" date="2020-05" db="EMBL/GenBank/DDBJ databases">
        <authorList>
            <person name="Zeng H."/>
            <person name="Chan Y.K."/>
            <person name="Watt R.M."/>
        </authorList>
    </citation>
    <scope>NUCLEOTIDE SEQUENCE</scope>
    <source>
        <strain evidence="3">ATCC 700773</strain>
    </source>
</reference>
<evidence type="ECO:0000313" key="3">
    <source>
        <dbReference type="EMBL" id="QTQ11360.1"/>
    </source>
</evidence>
<dbReference type="InterPro" id="IPR014729">
    <property type="entry name" value="Rossmann-like_a/b/a_fold"/>
</dbReference>
<evidence type="ECO:0000313" key="4">
    <source>
        <dbReference type="Proteomes" id="UP000671995"/>
    </source>
</evidence>
<dbReference type="EMBL" id="CP054257">
    <property type="protein sequence ID" value="QTQ11360.1"/>
    <property type="molecule type" value="Genomic_DNA"/>
</dbReference>